<protein>
    <submittedName>
        <fullName evidence="1">Uncharacterized protein</fullName>
    </submittedName>
</protein>
<proteinExistence type="predicted"/>
<organism evidence="1 2">
    <name type="scientific">Streptomyces fuscichromogenes</name>
    <dbReference type="NCBI Taxonomy" id="1324013"/>
    <lineage>
        <taxon>Bacteria</taxon>
        <taxon>Bacillati</taxon>
        <taxon>Actinomycetota</taxon>
        <taxon>Actinomycetes</taxon>
        <taxon>Kitasatosporales</taxon>
        <taxon>Streptomycetaceae</taxon>
        <taxon>Streptomyces</taxon>
    </lineage>
</organism>
<dbReference type="AlphaFoldDB" id="A0A917XFY1"/>
<dbReference type="EMBL" id="BMML01000011">
    <property type="protein sequence ID" value="GGN19986.1"/>
    <property type="molecule type" value="Genomic_DNA"/>
</dbReference>
<sequence>MDDLAPPALTERRGEPLLVVSYRLHPLGPSTESQHAIEAVGVGHAIDPVLRHAV</sequence>
<comment type="caution">
    <text evidence="1">The sequence shown here is derived from an EMBL/GenBank/DDBJ whole genome shotgun (WGS) entry which is preliminary data.</text>
</comment>
<evidence type="ECO:0000313" key="2">
    <source>
        <dbReference type="Proteomes" id="UP000653411"/>
    </source>
</evidence>
<evidence type="ECO:0000313" key="1">
    <source>
        <dbReference type="EMBL" id="GGN19986.1"/>
    </source>
</evidence>
<keyword evidence="2" id="KW-1185">Reference proteome</keyword>
<gene>
    <name evidence="1" type="ORF">GCM10011578_050180</name>
</gene>
<reference evidence="1" key="1">
    <citation type="journal article" date="2014" name="Int. J. Syst. Evol. Microbiol.">
        <title>Complete genome sequence of Corynebacterium casei LMG S-19264T (=DSM 44701T), isolated from a smear-ripened cheese.</title>
        <authorList>
            <consortium name="US DOE Joint Genome Institute (JGI-PGF)"/>
            <person name="Walter F."/>
            <person name="Albersmeier A."/>
            <person name="Kalinowski J."/>
            <person name="Ruckert C."/>
        </authorList>
    </citation>
    <scope>NUCLEOTIDE SEQUENCE</scope>
    <source>
        <strain evidence="1">CGMCC 4.7110</strain>
    </source>
</reference>
<dbReference type="Proteomes" id="UP000653411">
    <property type="component" value="Unassembled WGS sequence"/>
</dbReference>
<accession>A0A917XFY1</accession>
<dbReference type="RefSeq" id="WP_189265060.1">
    <property type="nucleotide sequence ID" value="NZ_BMML01000011.1"/>
</dbReference>
<name>A0A917XFY1_9ACTN</name>
<reference evidence="1" key="2">
    <citation type="submission" date="2020-09" db="EMBL/GenBank/DDBJ databases">
        <authorList>
            <person name="Sun Q."/>
            <person name="Zhou Y."/>
        </authorList>
    </citation>
    <scope>NUCLEOTIDE SEQUENCE</scope>
    <source>
        <strain evidence="1">CGMCC 4.7110</strain>
    </source>
</reference>